<dbReference type="GO" id="GO:0005829">
    <property type="term" value="C:cytosol"/>
    <property type="evidence" value="ECO:0007669"/>
    <property type="project" value="TreeGrafter"/>
</dbReference>
<dbReference type="Proteomes" id="UP000233440">
    <property type="component" value="Unassembled WGS sequence"/>
</dbReference>
<feature type="active site" description="Proton donor" evidence="9">
    <location>
        <position position="62"/>
    </location>
</feature>
<evidence type="ECO:0000256" key="12">
    <source>
        <dbReference type="RuleBase" id="RU000512"/>
    </source>
</evidence>
<proteinExistence type="inferred from homology"/>
<dbReference type="PROSITE" id="PS00156">
    <property type="entry name" value="OMPDECASE"/>
    <property type="match status" value="1"/>
</dbReference>
<reference evidence="14 15" key="1">
    <citation type="submission" date="2017-11" db="EMBL/GenBank/DDBJ databases">
        <title>Bacillus camelliae sp. nov., isolated from pu'er tea.</title>
        <authorList>
            <person name="Niu L."/>
        </authorList>
    </citation>
    <scope>NUCLEOTIDE SEQUENCE [LARGE SCALE GENOMIC DNA]</scope>
    <source>
        <strain evidence="14 15">7578-1</strain>
    </source>
</reference>
<dbReference type="Pfam" id="PF00215">
    <property type="entry name" value="OMPdecase"/>
    <property type="match status" value="1"/>
</dbReference>
<keyword evidence="5 9" id="KW-0665">Pyrimidine biosynthesis</keyword>
<feature type="active site" description="For OMPdecase activity" evidence="10">
    <location>
        <position position="60"/>
    </location>
</feature>
<dbReference type="CDD" id="cd04725">
    <property type="entry name" value="OMP_decarboxylase_like"/>
    <property type="match status" value="1"/>
</dbReference>
<dbReference type="NCBIfam" id="TIGR01740">
    <property type="entry name" value="pyrF"/>
    <property type="match status" value="1"/>
</dbReference>
<dbReference type="NCBIfam" id="NF001273">
    <property type="entry name" value="PRK00230.1"/>
    <property type="match status" value="1"/>
</dbReference>
<dbReference type="GO" id="GO:0004590">
    <property type="term" value="F:orotidine-5'-phosphate decarboxylase activity"/>
    <property type="evidence" value="ECO:0007669"/>
    <property type="project" value="UniProtKB-UniRule"/>
</dbReference>
<evidence type="ECO:0000256" key="11">
    <source>
        <dbReference type="PIRSR" id="PIRSR614732-2"/>
    </source>
</evidence>
<dbReference type="InterPro" id="IPR011060">
    <property type="entry name" value="RibuloseP-bd_barrel"/>
</dbReference>
<evidence type="ECO:0000256" key="1">
    <source>
        <dbReference type="ARBA" id="ARBA00002356"/>
    </source>
</evidence>
<accession>A0A2N3LQZ3</accession>
<feature type="active site" description="For OMPdecase activity" evidence="10">
    <location>
        <position position="65"/>
    </location>
</feature>
<gene>
    <name evidence="9" type="primary">pyrF</name>
    <name evidence="14" type="ORF">CWO92_02790</name>
</gene>
<feature type="binding site" evidence="9 11">
    <location>
        <position position="123"/>
    </location>
    <ligand>
        <name>substrate</name>
    </ligand>
</feature>
<evidence type="ECO:0000256" key="5">
    <source>
        <dbReference type="ARBA" id="ARBA00022975"/>
    </source>
</evidence>
<dbReference type="AlphaFoldDB" id="A0A2N3LQZ3"/>
<feature type="binding site" evidence="9 11">
    <location>
        <position position="214"/>
    </location>
    <ligand>
        <name>substrate</name>
    </ligand>
</feature>
<evidence type="ECO:0000313" key="14">
    <source>
        <dbReference type="EMBL" id="PKR86997.1"/>
    </source>
</evidence>
<evidence type="ECO:0000256" key="3">
    <source>
        <dbReference type="ARBA" id="ARBA00011738"/>
    </source>
</evidence>
<dbReference type="PANTHER" id="PTHR32119">
    <property type="entry name" value="OROTIDINE 5'-PHOSPHATE DECARBOXYLASE"/>
    <property type="match status" value="1"/>
</dbReference>
<dbReference type="UniPathway" id="UPA00070">
    <property type="reaction ID" value="UER00120"/>
</dbReference>
<dbReference type="GO" id="GO:0006207">
    <property type="term" value="P:'de novo' pyrimidine nucleobase biosynthetic process"/>
    <property type="evidence" value="ECO:0007669"/>
    <property type="project" value="InterPro"/>
</dbReference>
<dbReference type="InterPro" id="IPR018089">
    <property type="entry name" value="OMPdecase_AS"/>
</dbReference>
<dbReference type="EC" id="4.1.1.23" evidence="9"/>
<organism evidence="14 15">
    <name type="scientific">Heyndrickxia camelliae</name>
    <dbReference type="NCBI Taxonomy" id="1707093"/>
    <lineage>
        <taxon>Bacteria</taxon>
        <taxon>Bacillati</taxon>
        <taxon>Bacillota</taxon>
        <taxon>Bacilli</taxon>
        <taxon>Bacillales</taxon>
        <taxon>Bacillaceae</taxon>
        <taxon>Heyndrickxia</taxon>
    </lineage>
</organism>
<comment type="subunit">
    <text evidence="3 9">Homodimer.</text>
</comment>
<dbReference type="GO" id="GO:0044205">
    <property type="term" value="P:'de novo' UMP biosynthetic process"/>
    <property type="evidence" value="ECO:0007669"/>
    <property type="project" value="UniProtKB-UniRule"/>
</dbReference>
<dbReference type="InterPro" id="IPR001754">
    <property type="entry name" value="OMPdeCOase_dom"/>
</dbReference>
<dbReference type="PANTHER" id="PTHR32119:SF2">
    <property type="entry name" value="OROTIDINE 5'-PHOSPHATE DECARBOXYLASE"/>
    <property type="match status" value="1"/>
</dbReference>
<feature type="binding site" evidence="9 11">
    <location>
        <position position="11"/>
    </location>
    <ligand>
        <name>substrate</name>
    </ligand>
</feature>
<feature type="binding site" evidence="9 11">
    <location>
        <position position="185"/>
    </location>
    <ligand>
        <name>substrate</name>
    </ligand>
</feature>
<evidence type="ECO:0000256" key="7">
    <source>
        <dbReference type="ARBA" id="ARBA00049157"/>
    </source>
</evidence>
<dbReference type="EMBL" id="PIQO01000001">
    <property type="protein sequence ID" value="PKR86997.1"/>
    <property type="molecule type" value="Genomic_DNA"/>
</dbReference>
<dbReference type="FunFam" id="3.20.20.70:FF:000015">
    <property type="entry name" value="Orotidine 5'-phosphate decarboxylase"/>
    <property type="match status" value="1"/>
</dbReference>
<dbReference type="Gene3D" id="3.20.20.70">
    <property type="entry name" value="Aldolase class I"/>
    <property type="match status" value="1"/>
</dbReference>
<evidence type="ECO:0000256" key="4">
    <source>
        <dbReference type="ARBA" id="ARBA00022793"/>
    </source>
</evidence>
<evidence type="ECO:0000313" key="15">
    <source>
        <dbReference type="Proteomes" id="UP000233440"/>
    </source>
</evidence>
<keyword evidence="6 9" id="KW-0456">Lyase</keyword>
<dbReference type="RefSeq" id="WP_101352647.1">
    <property type="nucleotide sequence ID" value="NZ_PIQO01000001.1"/>
</dbReference>
<keyword evidence="15" id="KW-1185">Reference proteome</keyword>
<evidence type="ECO:0000256" key="10">
    <source>
        <dbReference type="PIRSR" id="PIRSR614732-1"/>
    </source>
</evidence>
<comment type="similarity">
    <text evidence="8 9">Belongs to the OMP decarboxylase family. Type 1 subfamily.</text>
</comment>
<feature type="binding site" evidence="9 11">
    <location>
        <position position="194"/>
    </location>
    <ligand>
        <name>substrate</name>
    </ligand>
</feature>
<evidence type="ECO:0000259" key="13">
    <source>
        <dbReference type="SMART" id="SM00934"/>
    </source>
</evidence>
<name>A0A2N3LQZ3_9BACI</name>
<keyword evidence="4 9" id="KW-0210">Decarboxylase</keyword>
<dbReference type="InterPro" id="IPR014732">
    <property type="entry name" value="OMPdecase"/>
</dbReference>
<feature type="binding site" evidence="9">
    <location>
        <begin position="60"/>
        <end position="69"/>
    </location>
    <ligand>
        <name>substrate</name>
    </ligand>
</feature>
<evidence type="ECO:0000256" key="8">
    <source>
        <dbReference type="ARBA" id="ARBA00061012"/>
    </source>
</evidence>
<comment type="catalytic activity">
    <reaction evidence="7 9 12">
        <text>orotidine 5'-phosphate + H(+) = UMP + CO2</text>
        <dbReference type="Rhea" id="RHEA:11596"/>
        <dbReference type="ChEBI" id="CHEBI:15378"/>
        <dbReference type="ChEBI" id="CHEBI:16526"/>
        <dbReference type="ChEBI" id="CHEBI:57538"/>
        <dbReference type="ChEBI" id="CHEBI:57865"/>
        <dbReference type="EC" id="4.1.1.23"/>
    </reaction>
</comment>
<evidence type="ECO:0000256" key="9">
    <source>
        <dbReference type="HAMAP-Rule" id="MF_01200"/>
    </source>
</evidence>
<dbReference type="SMART" id="SM00934">
    <property type="entry name" value="OMPdecase"/>
    <property type="match status" value="1"/>
</dbReference>
<comment type="function">
    <text evidence="1 9">Catalyzes the decarboxylation of orotidine 5'-monophosphate (OMP) to uridine 5'-monophosphate (UMP).</text>
</comment>
<protein>
    <recommendedName>
        <fullName evidence="9">Orotidine 5'-phosphate decarboxylase</fullName>
        <ecNumber evidence="9">4.1.1.23</ecNumber>
    </recommendedName>
    <alternativeName>
        <fullName evidence="9">OMP decarboxylase</fullName>
        <shortName evidence="9">OMPDCase</shortName>
        <shortName evidence="9">OMPdecase</shortName>
    </alternativeName>
</protein>
<dbReference type="HAMAP" id="MF_01200_B">
    <property type="entry name" value="OMPdecase_type1_B"/>
    <property type="match status" value="1"/>
</dbReference>
<feature type="binding site" evidence="9 11">
    <location>
        <position position="33"/>
    </location>
    <ligand>
        <name>substrate</name>
    </ligand>
</feature>
<comment type="caution">
    <text evidence="14">The sequence shown here is derived from an EMBL/GenBank/DDBJ whole genome shotgun (WGS) entry which is preliminary data.</text>
</comment>
<feature type="binding site" evidence="9 11">
    <location>
        <position position="215"/>
    </location>
    <ligand>
        <name>substrate</name>
    </ligand>
</feature>
<evidence type="ECO:0000256" key="6">
    <source>
        <dbReference type="ARBA" id="ARBA00023239"/>
    </source>
</evidence>
<feature type="domain" description="Orotidine 5'-phosphate decarboxylase" evidence="13">
    <location>
        <begin position="5"/>
        <end position="230"/>
    </location>
</feature>
<comment type="pathway">
    <text evidence="2 9 12">Pyrimidine metabolism; UMP biosynthesis via de novo pathway; UMP from orotate: step 2/2.</text>
</comment>
<dbReference type="SUPFAM" id="SSF51366">
    <property type="entry name" value="Ribulose-phoshate binding barrel"/>
    <property type="match status" value="1"/>
</dbReference>
<sequence length="237" mass="26317">MNIFKPIIALDFPTEVETISFLNQFQEESLYVKVGMELYYQTGPSLIAQLKDMGHQIFLDLKLHDIPNTVYSAMKGLAKLGVDMVNVHAAGGSSMMKAALTGLEEGTESGKKRPLLIAVTQLTSTSEEQMKKEQLINTSLNESILQYARLTFDSGLDGVVCSALEAKLIDQHIAYPFLKITPGIRLKGDEVNDQKRVVTPEEAREFGSSAIVVGRSITKSEHPYETYMSIKNIWEAK</sequence>
<evidence type="ECO:0000256" key="2">
    <source>
        <dbReference type="ARBA" id="ARBA00004861"/>
    </source>
</evidence>
<dbReference type="InterPro" id="IPR013785">
    <property type="entry name" value="Aldolase_TIM"/>
</dbReference>
<dbReference type="InterPro" id="IPR047596">
    <property type="entry name" value="OMPdecase_bac"/>
</dbReference>
<dbReference type="OrthoDB" id="9806203at2"/>
<feature type="active site" description="For OMPdecase activity" evidence="10">
    <location>
        <position position="62"/>
    </location>
</feature>